<comment type="caution">
    <text evidence="9">The sequence shown here is derived from an EMBL/GenBank/DDBJ whole genome shotgun (WGS) entry which is preliminary data.</text>
</comment>
<dbReference type="RefSeq" id="WP_382344586.1">
    <property type="nucleotide sequence ID" value="NZ_JBHSAB010000031.1"/>
</dbReference>
<evidence type="ECO:0000256" key="3">
    <source>
        <dbReference type="ARBA" id="ARBA00022741"/>
    </source>
</evidence>
<reference evidence="10" key="1">
    <citation type="journal article" date="2019" name="Int. J. Syst. Evol. Microbiol.">
        <title>The Global Catalogue of Microorganisms (GCM) 10K type strain sequencing project: providing services to taxonomists for standard genome sequencing and annotation.</title>
        <authorList>
            <consortium name="The Broad Institute Genomics Platform"/>
            <consortium name="The Broad Institute Genome Sequencing Center for Infectious Disease"/>
            <person name="Wu L."/>
            <person name="Ma J."/>
        </authorList>
    </citation>
    <scope>NUCLEOTIDE SEQUENCE [LARGE SCALE GENOMIC DNA]</scope>
    <source>
        <strain evidence="10">CCUG 59858</strain>
    </source>
</reference>
<feature type="domain" description="Glutamate-ammonia ligase adenylyltransferase repeated" evidence="7">
    <location>
        <begin position="48"/>
        <end position="262"/>
    </location>
</feature>
<dbReference type="EC" id="2.7.7.89" evidence="9"/>
<keyword evidence="6" id="KW-0511">Multifunctional enzyme</keyword>
<dbReference type="InterPro" id="IPR023057">
    <property type="entry name" value="GlnE"/>
</dbReference>
<dbReference type="CDD" id="cd05401">
    <property type="entry name" value="NT_GlnE_GlnD_like"/>
    <property type="match status" value="2"/>
</dbReference>
<evidence type="ECO:0000259" key="8">
    <source>
        <dbReference type="Pfam" id="PF08335"/>
    </source>
</evidence>
<dbReference type="Pfam" id="PF08335">
    <property type="entry name" value="GlnD_UR_UTase"/>
    <property type="match status" value="1"/>
</dbReference>
<keyword evidence="5" id="KW-0460">Magnesium</keyword>
<sequence length="909" mass="104404">MDLSIPECLLPRKALFEKYIAKPEHALTQAAYKLILSSSYAGSHIPVIQKMLADNDYQQPLAFSDYQKRIAEIPKLSQPQMSAAIRHFRHYHFLRLMLREAGGLATVEETMASWSDFADAAILAILEYCQEELSARYGKPRESNGDCAQIYVLAMGKLGGRELNYSSDIDLIIAYSASGNTDGQEQISNQQYYTRVVQLFIQLMQTVTAEGFVFRIDLRLRPNGESGALVSSLAAMETYYQEQGRDWERYAMVKARLLGGSNNDWFSRLITPFVYRRYVDFSVIESLRSMKAMIEREIQLNPALDDIKRGAGGIREIEFIIQNFQLIRGGRMLHLRQQNALAALAALKANNLLLRTDALKKAYLFLRRLENCLQSLNDQQTHSLPTDPVKQAQIVLALGFENWDDLLARLHKYQRIVNTIFRSMLANAPVYEDNDRLLANQLASLWNGHVETNMAINWLASFGYKEAERCYHLIHEFKHSSRCRRLHQAARIRLERFMVLLLAQLALVNNTESVMLQVIRLLENIVGRSAYLALLTENPGVLNEILYWFEHSPFITSLLVNYPFLLEMLLEQQTKWHPPSRKQLRNQLKNQLAAVTELEIQQEILRQFKLSYWLLTARAELQKKINAVTAGRFLADLAEVILGEVVNLACAQLALKHQEIVRVKSRFAIIGYGKLGSREMNYNSDLDLVFIHTARQEDERIMIRLTQKIIHMLTTRSSFDILYQVDTRLRPSGEAGLLVSRLEAYIDYQLNNAWTWEHQALTRARIITGNRSIASAFNRLKNEVICQPRERASLWADVQAMRDKMLRYLASDQIKNIPGGLLDLEFYIQFCVLAHPSASLCQETSIPGLLKKLLATKKILLSEYNVLYKAYKRYHAILHQYLLSENQPTDKIAEFEQVKAVINLAGQYL</sequence>
<evidence type="ECO:0000313" key="10">
    <source>
        <dbReference type="Proteomes" id="UP001595758"/>
    </source>
</evidence>
<keyword evidence="2 9" id="KW-0548">Nucleotidyltransferase</keyword>
<dbReference type="EC" id="2.7.7.42" evidence="9"/>
<dbReference type="Proteomes" id="UP001595758">
    <property type="component" value="Unassembled WGS sequence"/>
</dbReference>
<dbReference type="SUPFAM" id="SSF81301">
    <property type="entry name" value="Nucleotidyltransferase"/>
    <property type="match status" value="2"/>
</dbReference>
<dbReference type="GO" id="GO:0047388">
    <property type="term" value="F:[glutamine synthetase]-adenylyl-L-tyrosine phosphorylase activity"/>
    <property type="evidence" value="ECO:0007669"/>
    <property type="project" value="UniProtKB-EC"/>
</dbReference>
<keyword evidence="3" id="KW-0547">Nucleotide-binding</keyword>
<dbReference type="Gene3D" id="1.20.120.330">
    <property type="entry name" value="Nucleotidyltransferases domain 2"/>
    <property type="match status" value="2"/>
</dbReference>
<dbReference type="SUPFAM" id="SSF81593">
    <property type="entry name" value="Nucleotidyltransferase substrate binding subunit/domain"/>
    <property type="match status" value="2"/>
</dbReference>
<evidence type="ECO:0000256" key="4">
    <source>
        <dbReference type="ARBA" id="ARBA00022840"/>
    </source>
</evidence>
<keyword evidence="1 9" id="KW-0808">Transferase</keyword>
<evidence type="ECO:0000256" key="1">
    <source>
        <dbReference type="ARBA" id="ARBA00022679"/>
    </source>
</evidence>
<dbReference type="InterPro" id="IPR013546">
    <property type="entry name" value="PII_UdlTrfase/GS_AdlTrfase"/>
</dbReference>
<evidence type="ECO:0000256" key="5">
    <source>
        <dbReference type="ARBA" id="ARBA00022842"/>
    </source>
</evidence>
<dbReference type="GO" id="GO:0008882">
    <property type="term" value="F:[glutamate-ammonia-ligase] adenylyltransferase activity"/>
    <property type="evidence" value="ECO:0007669"/>
    <property type="project" value="UniProtKB-EC"/>
</dbReference>
<dbReference type="PANTHER" id="PTHR30621:SF0">
    <property type="entry name" value="BIFUNCTIONAL GLUTAMINE SYNTHETASE ADENYLYLTRANSFERASE_ADENYLYL-REMOVING ENZYME"/>
    <property type="match status" value="1"/>
</dbReference>
<dbReference type="InterPro" id="IPR043519">
    <property type="entry name" value="NT_sf"/>
</dbReference>
<dbReference type="EMBL" id="JBHSAB010000031">
    <property type="protein sequence ID" value="MFC3909920.1"/>
    <property type="molecule type" value="Genomic_DNA"/>
</dbReference>
<protein>
    <submittedName>
        <fullName evidence="9">Bifunctional [glutamate--ammonia ligase]-adenylyl-L-tyrosine phosphorylase/[glutamate--ammonia-ligase] adenylyltransferase</fullName>
        <ecNumber evidence="9">2.7.7.42</ecNumber>
        <ecNumber evidence="9">2.7.7.89</ecNumber>
    </submittedName>
</protein>
<gene>
    <name evidence="9" type="primary">glnE</name>
    <name evidence="9" type="ORF">ACFORL_12655</name>
</gene>
<dbReference type="Gene3D" id="3.30.460.10">
    <property type="entry name" value="Beta Polymerase, domain 2"/>
    <property type="match status" value="2"/>
</dbReference>
<evidence type="ECO:0000256" key="6">
    <source>
        <dbReference type="ARBA" id="ARBA00023268"/>
    </source>
</evidence>
<evidence type="ECO:0000313" key="9">
    <source>
        <dbReference type="EMBL" id="MFC3909920.1"/>
    </source>
</evidence>
<feature type="domain" description="PII-uridylyltransferase/Glutamine-synthetase adenylyltransferase" evidence="8">
    <location>
        <begin position="288"/>
        <end position="424"/>
    </location>
</feature>
<dbReference type="InterPro" id="IPR005190">
    <property type="entry name" value="GlnE_rpt_dom"/>
</dbReference>
<dbReference type="Gene3D" id="1.20.120.1510">
    <property type="match status" value="1"/>
</dbReference>
<feature type="domain" description="Glutamate-ammonia ligase adenylyltransferase repeated" evidence="7">
    <location>
        <begin position="544"/>
        <end position="779"/>
    </location>
</feature>
<dbReference type="NCBIfam" id="NF008292">
    <property type="entry name" value="PRK11072.1"/>
    <property type="match status" value="1"/>
</dbReference>
<keyword evidence="4" id="KW-0067">ATP-binding</keyword>
<evidence type="ECO:0000256" key="2">
    <source>
        <dbReference type="ARBA" id="ARBA00022695"/>
    </source>
</evidence>
<dbReference type="GO" id="GO:0016874">
    <property type="term" value="F:ligase activity"/>
    <property type="evidence" value="ECO:0007669"/>
    <property type="project" value="UniProtKB-KW"/>
</dbReference>
<proteinExistence type="predicted"/>
<organism evidence="9 10">
    <name type="scientific">Legionella dresdenensis</name>
    <dbReference type="NCBI Taxonomy" id="450200"/>
    <lineage>
        <taxon>Bacteria</taxon>
        <taxon>Pseudomonadati</taxon>
        <taxon>Pseudomonadota</taxon>
        <taxon>Gammaproteobacteria</taxon>
        <taxon>Legionellales</taxon>
        <taxon>Legionellaceae</taxon>
        <taxon>Legionella</taxon>
    </lineage>
</organism>
<dbReference type="Pfam" id="PF03710">
    <property type="entry name" value="GlnE"/>
    <property type="match status" value="2"/>
</dbReference>
<name>A0ABV8CIT6_9GAMM</name>
<keyword evidence="10" id="KW-1185">Reference proteome</keyword>
<evidence type="ECO:0000259" key="7">
    <source>
        <dbReference type="Pfam" id="PF03710"/>
    </source>
</evidence>
<accession>A0ABV8CIT6</accession>
<keyword evidence="9" id="KW-0436">Ligase</keyword>
<dbReference type="PANTHER" id="PTHR30621">
    <property type="entry name" value="GLUTAMINE SYNTHETASE ADENYLYLTRANSFERASE"/>
    <property type="match status" value="1"/>
</dbReference>